<dbReference type="PROSITE" id="PS50893">
    <property type="entry name" value="ABC_TRANSPORTER_2"/>
    <property type="match status" value="1"/>
</dbReference>
<feature type="domain" description="ABC transporter" evidence="4">
    <location>
        <begin position="5"/>
        <end position="230"/>
    </location>
</feature>
<dbReference type="CDD" id="cd03230">
    <property type="entry name" value="ABC_DR_subfamily_A"/>
    <property type="match status" value="1"/>
</dbReference>
<evidence type="ECO:0000313" key="6">
    <source>
        <dbReference type="Proteomes" id="UP001231362"/>
    </source>
</evidence>
<evidence type="ECO:0000256" key="2">
    <source>
        <dbReference type="ARBA" id="ARBA00022741"/>
    </source>
</evidence>
<evidence type="ECO:0000256" key="3">
    <source>
        <dbReference type="ARBA" id="ARBA00022840"/>
    </source>
</evidence>
<dbReference type="Proteomes" id="UP001231362">
    <property type="component" value="Unassembled WGS sequence"/>
</dbReference>
<name>A0ABT9V0K4_9BACL</name>
<keyword evidence="1" id="KW-0813">Transport</keyword>
<sequence length="292" mass="33670">MEKILQLENVSKSFKGFSLKNISFSLDRGYIMGFIGPNGAGKSTTIKLMMNLLKKDHGVIKIFGLDHVQHEIPIKERIGFVYDSNHFYEELTVQEMKNMVRPFYKNWAEGLFQQYVKEFNLPLKKQIKHLSKGMKMKFSLAIALSHHAELLIMDEPTSGLDPLIRHELLEILQGLMEDENKSVFFSTHITSDLDKIADYITFIDNGEIVLSKTKDELLEEYCIVKGNKEQLHKIDRGVFVGINENHYGFEALSNRKMDVLKSFGDSVLIEKPTLEDIMIFSTRRSENHVSTY</sequence>
<dbReference type="SMART" id="SM00382">
    <property type="entry name" value="AAA"/>
    <property type="match status" value="1"/>
</dbReference>
<dbReference type="SUPFAM" id="SSF52540">
    <property type="entry name" value="P-loop containing nucleoside triphosphate hydrolases"/>
    <property type="match status" value="1"/>
</dbReference>
<dbReference type="PANTHER" id="PTHR42939">
    <property type="entry name" value="ABC TRANSPORTER ATP-BINDING PROTEIN ALBC-RELATED"/>
    <property type="match status" value="1"/>
</dbReference>
<dbReference type="InterPro" id="IPR051782">
    <property type="entry name" value="ABC_Transporter_VariousFunc"/>
</dbReference>
<dbReference type="Gene3D" id="3.40.50.300">
    <property type="entry name" value="P-loop containing nucleotide triphosphate hydrolases"/>
    <property type="match status" value="1"/>
</dbReference>
<dbReference type="InterPro" id="IPR017871">
    <property type="entry name" value="ABC_transporter-like_CS"/>
</dbReference>
<proteinExistence type="predicted"/>
<protein>
    <submittedName>
        <fullName evidence="5">ABC-2 type transport system ATP-binding protein</fullName>
    </submittedName>
</protein>
<comment type="caution">
    <text evidence="5">The sequence shown here is derived from an EMBL/GenBank/DDBJ whole genome shotgun (WGS) entry which is preliminary data.</text>
</comment>
<evidence type="ECO:0000313" key="5">
    <source>
        <dbReference type="EMBL" id="MDQ0154482.1"/>
    </source>
</evidence>
<evidence type="ECO:0000259" key="4">
    <source>
        <dbReference type="PROSITE" id="PS50893"/>
    </source>
</evidence>
<reference evidence="5 6" key="1">
    <citation type="submission" date="2023-07" db="EMBL/GenBank/DDBJ databases">
        <title>Genomic Encyclopedia of Type Strains, Phase IV (KMG-IV): sequencing the most valuable type-strain genomes for metagenomic binning, comparative biology and taxonomic classification.</title>
        <authorList>
            <person name="Goeker M."/>
        </authorList>
    </citation>
    <scope>NUCLEOTIDE SEQUENCE [LARGE SCALE GENOMIC DNA]</scope>
    <source>
        <strain evidence="5 6">DSM 23948</strain>
    </source>
</reference>
<organism evidence="5 6">
    <name type="scientific">Anoxybacillus andreesenii</name>
    <dbReference type="NCBI Taxonomy" id="1325932"/>
    <lineage>
        <taxon>Bacteria</taxon>
        <taxon>Bacillati</taxon>
        <taxon>Bacillota</taxon>
        <taxon>Bacilli</taxon>
        <taxon>Bacillales</taxon>
        <taxon>Anoxybacillaceae</taxon>
        <taxon>Anoxybacillus</taxon>
    </lineage>
</organism>
<dbReference type="PROSITE" id="PS00211">
    <property type="entry name" value="ABC_TRANSPORTER_1"/>
    <property type="match status" value="1"/>
</dbReference>
<dbReference type="PANTHER" id="PTHR42939:SF3">
    <property type="entry name" value="ABC TRANSPORTER ATP-BINDING COMPONENT"/>
    <property type="match status" value="1"/>
</dbReference>
<evidence type="ECO:0000256" key="1">
    <source>
        <dbReference type="ARBA" id="ARBA00022448"/>
    </source>
</evidence>
<dbReference type="InterPro" id="IPR003439">
    <property type="entry name" value="ABC_transporter-like_ATP-bd"/>
</dbReference>
<dbReference type="GO" id="GO:0005524">
    <property type="term" value="F:ATP binding"/>
    <property type="evidence" value="ECO:0007669"/>
    <property type="project" value="UniProtKB-KW"/>
</dbReference>
<keyword evidence="6" id="KW-1185">Reference proteome</keyword>
<dbReference type="InterPro" id="IPR027417">
    <property type="entry name" value="P-loop_NTPase"/>
</dbReference>
<dbReference type="Pfam" id="PF00005">
    <property type="entry name" value="ABC_tran"/>
    <property type="match status" value="1"/>
</dbReference>
<dbReference type="RefSeq" id="WP_307149092.1">
    <property type="nucleotide sequence ID" value="NZ_JAUSTU010000003.1"/>
</dbReference>
<keyword evidence="2" id="KW-0547">Nucleotide-binding</keyword>
<keyword evidence="3 5" id="KW-0067">ATP-binding</keyword>
<dbReference type="InterPro" id="IPR003593">
    <property type="entry name" value="AAA+_ATPase"/>
</dbReference>
<dbReference type="EMBL" id="JAUSTU010000003">
    <property type="protein sequence ID" value="MDQ0154482.1"/>
    <property type="molecule type" value="Genomic_DNA"/>
</dbReference>
<accession>A0ABT9V0K4</accession>
<gene>
    <name evidence="5" type="ORF">J2S07_000786</name>
</gene>